<dbReference type="RefSeq" id="XP_012570577.1">
    <property type="nucleotide sequence ID" value="XM_012715123.2"/>
</dbReference>
<dbReference type="AlphaFoldDB" id="A0A1S3E459"/>
<organism evidence="2 3">
    <name type="scientific">Cicer arietinum</name>
    <name type="common">Chickpea</name>
    <name type="synonym">Garbanzo</name>
    <dbReference type="NCBI Taxonomy" id="3827"/>
    <lineage>
        <taxon>Eukaryota</taxon>
        <taxon>Viridiplantae</taxon>
        <taxon>Streptophyta</taxon>
        <taxon>Embryophyta</taxon>
        <taxon>Tracheophyta</taxon>
        <taxon>Spermatophyta</taxon>
        <taxon>Magnoliopsida</taxon>
        <taxon>eudicotyledons</taxon>
        <taxon>Gunneridae</taxon>
        <taxon>Pentapetalae</taxon>
        <taxon>rosids</taxon>
        <taxon>fabids</taxon>
        <taxon>Fabales</taxon>
        <taxon>Fabaceae</taxon>
        <taxon>Papilionoideae</taxon>
        <taxon>50 kb inversion clade</taxon>
        <taxon>NPAAA clade</taxon>
        <taxon>Hologalegina</taxon>
        <taxon>IRL clade</taxon>
        <taxon>Cicereae</taxon>
        <taxon>Cicer</taxon>
    </lineage>
</organism>
<dbReference type="Proteomes" id="UP000087171">
    <property type="component" value="Chromosome Ca4"/>
</dbReference>
<name>A0A1S3E459_CICAR</name>
<proteinExistence type="predicted"/>
<reference evidence="3" key="2">
    <citation type="submission" date="2025-08" db="UniProtKB">
        <authorList>
            <consortium name="RefSeq"/>
        </authorList>
    </citation>
    <scope>IDENTIFICATION</scope>
    <source>
        <tissue evidence="3">Etiolated seedlings</tissue>
    </source>
</reference>
<reference evidence="2" key="1">
    <citation type="journal article" date="2013" name="Nat. Biotechnol.">
        <title>Draft genome sequence of chickpea (Cicer arietinum) provides a resource for trait improvement.</title>
        <authorList>
            <person name="Varshney R.K."/>
            <person name="Song C."/>
            <person name="Saxena R.K."/>
            <person name="Azam S."/>
            <person name="Yu S."/>
            <person name="Sharpe A.G."/>
            <person name="Cannon S."/>
            <person name="Baek J."/>
            <person name="Rosen B.D."/>
            <person name="Tar'an B."/>
            <person name="Millan T."/>
            <person name="Zhang X."/>
            <person name="Ramsay L.D."/>
            <person name="Iwata A."/>
            <person name="Wang Y."/>
            <person name="Nelson W."/>
            <person name="Farmer A.D."/>
            <person name="Gaur P.M."/>
            <person name="Soderlund C."/>
            <person name="Penmetsa R.V."/>
            <person name="Xu C."/>
            <person name="Bharti A.K."/>
            <person name="He W."/>
            <person name="Winter P."/>
            <person name="Zhao S."/>
            <person name="Hane J.K."/>
            <person name="Carrasquilla-Garcia N."/>
            <person name="Condie J.A."/>
            <person name="Upadhyaya H.D."/>
            <person name="Luo M.C."/>
            <person name="Thudi M."/>
            <person name="Gowda C.L."/>
            <person name="Singh N.P."/>
            <person name="Lichtenzveig J."/>
            <person name="Gali K.K."/>
            <person name="Rubio J."/>
            <person name="Nadarajan N."/>
            <person name="Dolezel J."/>
            <person name="Bansal K.C."/>
            <person name="Xu X."/>
            <person name="Edwards D."/>
            <person name="Zhang G."/>
            <person name="Kahl G."/>
            <person name="Gil J."/>
            <person name="Singh K.B."/>
            <person name="Datta S.K."/>
            <person name="Jackson S.A."/>
            <person name="Wang J."/>
            <person name="Cook D.R."/>
        </authorList>
    </citation>
    <scope>NUCLEOTIDE SEQUENCE [LARGE SCALE GENOMIC DNA]</scope>
    <source>
        <strain evidence="2">cv. CDC Frontier</strain>
    </source>
</reference>
<feature type="region of interest" description="Disordered" evidence="1">
    <location>
        <begin position="88"/>
        <end position="111"/>
    </location>
</feature>
<sequence length="111" mass="12005">MPSQKPSRKNFERKNMDPNVEQKPPKINVNIPELDMNTFKKHSHMIVSPTSQAPAASKSSNGRWNCLCSPTTHAGSFRCRLHRSAAGGMHRGGSVGSNLSELGNKAGAIGH</sequence>
<accession>A0A1S3E459</accession>
<keyword evidence="2" id="KW-1185">Reference proteome</keyword>
<evidence type="ECO:0000313" key="2">
    <source>
        <dbReference type="Proteomes" id="UP000087171"/>
    </source>
</evidence>
<evidence type="ECO:0000313" key="3">
    <source>
        <dbReference type="RefSeq" id="XP_012570577.1"/>
    </source>
</evidence>
<gene>
    <name evidence="3" type="primary">LOC101502240</name>
</gene>
<evidence type="ECO:0000256" key="1">
    <source>
        <dbReference type="SAM" id="MobiDB-lite"/>
    </source>
</evidence>
<dbReference type="OrthoDB" id="1932391at2759"/>
<dbReference type="PANTHER" id="PTHR33132">
    <property type="entry name" value="OSJNBB0118P14.9 PROTEIN"/>
    <property type="match status" value="1"/>
</dbReference>
<dbReference type="PANTHER" id="PTHR33132:SF145">
    <property type="entry name" value="OS04G0403900 PROTEIN"/>
    <property type="match status" value="1"/>
</dbReference>
<protein>
    <submittedName>
        <fullName evidence="3">Uncharacterized protein LOC101502240 isoform X1</fullName>
    </submittedName>
</protein>
<feature type="region of interest" description="Disordered" evidence="1">
    <location>
        <begin position="1"/>
        <end position="27"/>
    </location>
</feature>